<organism evidence="1 2">
    <name type="scientific">Lactococcus lactis</name>
    <dbReference type="NCBI Taxonomy" id="1358"/>
    <lineage>
        <taxon>Bacteria</taxon>
        <taxon>Bacillati</taxon>
        <taxon>Bacillota</taxon>
        <taxon>Bacilli</taxon>
        <taxon>Lactobacillales</taxon>
        <taxon>Streptococcaceae</taxon>
        <taxon>Lactococcus</taxon>
    </lineage>
</organism>
<dbReference type="RefSeq" id="WP_163657439.1">
    <property type="nucleotide sequence ID" value="NZ_WWDH01000218.1"/>
</dbReference>
<sequence length="75" mass="8781">MTVIAKGKRIYRCFHVTKETKVSEVHEFVRSIGGDSQILINYPLPYWLVCEKGRGMNGIMRVSDKNFRKEYEVVE</sequence>
<name>A0A6M0MBH1_9LACT</name>
<proteinExistence type="predicted"/>
<accession>A0A6M0MBH1</accession>
<dbReference type="AlphaFoldDB" id="A0A6M0MBH1"/>
<protein>
    <submittedName>
        <fullName evidence="1">Uncharacterized protein</fullName>
    </submittedName>
</protein>
<dbReference type="EMBL" id="WWDJ01000273">
    <property type="protein sequence ID" value="NEX56809.1"/>
    <property type="molecule type" value="Genomic_DNA"/>
</dbReference>
<gene>
    <name evidence="1" type="ORF">GTP08_14575</name>
</gene>
<dbReference type="Proteomes" id="UP000477402">
    <property type="component" value="Unassembled WGS sequence"/>
</dbReference>
<evidence type="ECO:0000313" key="1">
    <source>
        <dbReference type="EMBL" id="NEX56809.1"/>
    </source>
</evidence>
<reference evidence="1 2" key="1">
    <citation type="submission" date="2019-12" db="EMBL/GenBank/DDBJ databases">
        <title>Draft Genome Sequences of L. lactis strains MS22333, MS22334, MS22336, and MS22337, Isolated from Spontaneous Fermented Camel Milk in Ethiopia.</title>
        <authorList>
            <person name="Bragason E."/>
            <person name="Hansen E.B."/>
            <person name="Guya M.E."/>
            <person name="Berhe T."/>
        </authorList>
    </citation>
    <scope>NUCLEOTIDE SEQUENCE [LARGE SCALE GENOMIC DNA]</scope>
    <source>
        <strain evidence="1 2">MS22336</strain>
    </source>
</reference>
<evidence type="ECO:0000313" key="2">
    <source>
        <dbReference type="Proteomes" id="UP000477402"/>
    </source>
</evidence>
<comment type="caution">
    <text evidence="1">The sequence shown here is derived from an EMBL/GenBank/DDBJ whole genome shotgun (WGS) entry which is preliminary data.</text>
</comment>